<evidence type="ECO:0000313" key="4">
    <source>
        <dbReference type="Proteomes" id="UP000016933"/>
    </source>
</evidence>
<name>N1Q086_DOTSN</name>
<evidence type="ECO:0000313" key="3">
    <source>
        <dbReference type="EMBL" id="EME49082.1"/>
    </source>
</evidence>
<dbReference type="AlphaFoldDB" id="N1Q086"/>
<reference evidence="4" key="1">
    <citation type="journal article" date="2012" name="PLoS Genet.">
        <title>The genomes of the fungal plant pathogens Cladosporium fulvum and Dothistroma septosporum reveal adaptation to different hosts and lifestyles but also signatures of common ancestry.</title>
        <authorList>
            <person name="de Wit P.J.G.M."/>
            <person name="van der Burgt A."/>
            <person name="Oekmen B."/>
            <person name="Stergiopoulos I."/>
            <person name="Abd-Elsalam K.A."/>
            <person name="Aerts A.L."/>
            <person name="Bahkali A.H."/>
            <person name="Beenen H.G."/>
            <person name="Chettri P."/>
            <person name="Cox M.P."/>
            <person name="Datema E."/>
            <person name="de Vries R.P."/>
            <person name="Dhillon B."/>
            <person name="Ganley A.R."/>
            <person name="Griffiths S.A."/>
            <person name="Guo Y."/>
            <person name="Hamelin R.C."/>
            <person name="Henrissat B."/>
            <person name="Kabir M.S."/>
            <person name="Jashni M.K."/>
            <person name="Kema G."/>
            <person name="Klaubauf S."/>
            <person name="Lapidus A."/>
            <person name="Levasseur A."/>
            <person name="Lindquist E."/>
            <person name="Mehrabi R."/>
            <person name="Ohm R.A."/>
            <person name="Owen T.J."/>
            <person name="Salamov A."/>
            <person name="Schwelm A."/>
            <person name="Schijlen E."/>
            <person name="Sun H."/>
            <person name="van den Burg H.A."/>
            <person name="van Ham R.C.H.J."/>
            <person name="Zhang S."/>
            <person name="Goodwin S.B."/>
            <person name="Grigoriev I.V."/>
            <person name="Collemare J."/>
            <person name="Bradshaw R.E."/>
        </authorList>
    </citation>
    <scope>NUCLEOTIDE SEQUENCE [LARGE SCALE GENOMIC DNA]</scope>
    <source>
        <strain evidence="4">NZE10 / CBS 128990</strain>
    </source>
</reference>
<keyword evidence="2" id="KW-0472">Membrane</keyword>
<feature type="compositionally biased region" description="Polar residues" evidence="1">
    <location>
        <begin position="45"/>
        <end position="59"/>
    </location>
</feature>
<evidence type="ECO:0000256" key="2">
    <source>
        <dbReference type="SAM" id="Phobius"/>
    </source>
</evidence>
<protein>
    <submittedName>
        <fullName evidence="3">Uncharacterized protein</fullName>
    </submittedName>
</protein>
<evidence type="ECO:0000256" key="1">
    <source>
        <dbReference type="SAM" id="MobiDB-lite"/>
    </source>
</evidence>
<feature type="compositionally biased region" description="Polar residues" evidence="1">
    <location>
        <begin position="8"/>
        <end position="17"/>
    </location>
</feature>
<accession>N1Q086</accession>
<feature type="region of interest" description="Disordered" evidence="1">
    <location>
        <begin position="1"/>
        <end position="66"/>
    </location>
</feature>
<dbReference type="EMBL" id="KB446535">
    <property type="protein sequence ID" value="EME49082.1"/>
    <property type="molecule type" value="Genomic_DNA"/>
</dbReference>
<dbReference type="Proteomes" id="UP000016933">
    <property type="component" value="Unassembled WGS sequence"/>
</dbReference>
<keyword evidence="2" id="KW-1133">Transmembrane helix</keyword>
<dbReference type="OMA" id="VNYEMQR"/>
<keyword evidence="4" id="KW-1185">Reference proteome</keyword>
<feature type="compositionally biased region" description="Polar residues" evidence="1">
    <location>
        <begin position="27"/>
        <end position="36"/>
    </location>
</feature>
<proteinExistence type="predicted"/>
<dbReference type="HOGENOM" id="CLU_818959_0_0_1"/>
<gene>
    <name evidence="3" type="ORF">DOTSEDRAFT_76504</name>
</gene>
<dbReference type="OrthoDB" id="10620535at2759"/>
<feature type="region of interest" description="Disordered" evidence="1">
    <location>
        <begin position="144"/>
        <end position="172"/>
    </location>
</feature>
<keyword evidence="2" id="KW-0812">Transmembrane</keyword>
<reference evidence="3 4" key="2">
    <citation type="journal article" date="2012" name="PLoS Pathog.">
        <title>Diverse lifestyles and strategies of plant pathogenesis encoded in the genomes of eighteen Dothideomycetes fungi.</title>
        <authorList>
            <person name="Ohm R.A."/>
            <person name="Feau N."/>
            <person name="Henrissat B."/>
            <person name="Schoch C.L."/>
            <person name="Horwitz B.A."/>
            <person name="Barry K.W."/>
            <person name="Condon B.J."/>
            <person name="Copeland A.C."/>
            <person name="Dhillon B."/>
            <person name="Glaser F."/>
            <person name="Hesse C.N."/>
            <person name="Kosti I."/>
            <person name="LaButti K."/>
            <person name="Lindquist E.A."/>
            <person name="Lucas S."/>
            <person name="Salamov A.A."/>
            <person name="Bradshaw R.E."/>
            <person name="Ciuffetti L."/>
            <person name="Hamelin R.C."/>
            <person name="Kema G.H.J."/>
            <person name="Lawrence C."/>
            <person name="Scott J.A."/>
            <person name="Spatafora J.W."/>
            <person name="Turgeon B.G."/>
            <person name="de Wit P.J.G.M."/>
            <person name="Zhong S."/>
            <person name="Goodwin S.B."/>
            <person name="Grigoriev I.V."/>
        </authorList>
    </citation>
    <scope>NUCLEOTIDE SEQUENCE [LARGE SCALE GENOMIC DNA]</scope>
    <source>
        <strain evidence="4">NZE10 / CBS 128990</strain>
    </source>
</reference>
<dbReference type="STRING" id="675120.N1Q086"/>
<sequence>MPRPFTILKSTVTAPRHTSSKRSSSSPTDNPINMFSTDLEKGADAQTSSGIGPNTSSHQAGADFPPKYESQVNYEMQRVGQAQRHVAKAVDIDYDFLAPSRKQSKRPMWFWAIIVGAVVVMIIGAVIIAVHGANNKQTEEIQVRSSSSPLVTQPKANTTQSPMVTRSEPSASQASMTIMPDLVTVTVEPMTSFVYATVTYPTPSTSTGVVVASEQASTSTPIVTITLTSTESKSTISKSTSSPTSSTVTTVATFEAPVTASPDPTVTIVSTVNLSESALRASISAEMSRVSEHLIARPITQSVVSMTTETAAGASRIPVVSTASGMLFRCTVPGLACGK</sequence>
<organism evidence="3 4">
    <name type="scientific">Dothistroma septosporum (strain NZE10 / CBS 128990)</name>
    <name type="common">Red band needle blight fungus</name>
    <name type="synonym">Mycosphaerella pini</name>
    <dbReference type="NCBI Taxonomy" id="675120"/>
    <lineage>
        <taxon>Eukaryota</taxon>
        <taxon>Fungi</taxon>
        <taxon>Dikarya</taxon>
        <taxon>Ascomycota</taxon>
        <taxon>Pezizomycotina</taxon>
        <taxon>Dothideomycetes</taxon>
        <taxon>Dothideomycetidae</taxon>
        <taxon>Mycosphaerellales</taxon>
        <taxon>Mycosphaerellaceae</taxon>
        <taxon>Dothistroma</taxon>
    </lineage>
</organism>
<dbReference type="eggNOG" id="ENOG502RHUH">
    <property type="taxonomic scope" value="Eukaryota"/>
</dbReference>
<feature type="transmembrane region" description="Helical" evidence="2">
    <location>
        <begin position="109"/>
        <end position="130"/>
    </location>
</feature>